<protein>
    <submittedName>
        <fullName evidence="2">Uncharacterized protein</fullName>
    </submittedName>
</protein>
<organism evidence="2 3">
    <name type="scientific">Pleomassaria siparia CBS 279.74</name>
    <dbReference type="NCBI Taxonomy" id="1314801"/>
    <lineage>
        <taxon>Eukaryota</taxon>
        <taxon>Fungi</taxon>
        <taxon>Dikarya</taxon>
        <taxon>Ascomycota</taxon>
        <taxon>Pezizomycotina</taxon>
        <taxon>Dothideomycetes</taxon>
        <taxon>Pleosporomycetidae</taxon>
        <taxon>Pleosporales</taxon>
        <taxon>Pleomassariaceae</taxon>
        <taxon>Pleomassaria</taxon>
    </lineage>
</organism>
<proteinExistence type="predicted"/>
<keyword evidence="3" id="KW-1185">Reference proteome</keyword>
<evidence type="ECO:0000313" key="2">
    <source>
        <dbReference type="EMBL" id="KAF2710802.1"/>
    </source>
</evidence>
<keyword evidence="1" id="KW-0812">Transmembrane</keyword>
<keyword evidence="1" id="KW-1133">Transmembrane helix</keyword>
<evidence type="ECO:0000256" key="1">
    <source>
        <dbReference type="SAM" id="Phobius"/>
    </source>
</evidence>
<reference evidence="2" key="1">
    <citation type="journal article" date="2020" name="Stud. Mycol.">
        <title>101 Dothideomycetes genomes: a test case for predicting lifestyles and emergence of pathogens.</title>
        <authorList>
            <person name="Haridas S."/>
            <person name="Albert R."/>
            <person name="Binder M."/>
            <person name="Bloem J."/>
            <person name="Labutti K."/>
            <person name="Salamov A."/>
            <person name="Andreopoulos B."/>
            <person name="Baker S."/>
            <person name="Barry K."/>
            <person name="Bills G."/>
            <person name="Bluhm B."/>
            <person name="Cannon C."/>
            <person name="Castanera R."/>
            <person name="Culley D."/>
            <person name="Daum C."/>
            <person name="Ezra D."/>
            <person name="Gonzalez J."/>
            <person name="Henrissat B."/>
            <person name="Kuo A."/>
            <person name="Liang C."/>
            <person name="Lipzen A."/>
            <person name="Lutzoni F."/>
            <person name="Magnuson J."/>
            <person name="Mondo S."/>
            <person name="Nolan M."/>
            <person name="Ohm R."/>
            <person name="Pangilinan J."/>
            <person name="Park H.-J."/>
            <person name="Ramirez L."/>
            <person name="Alfaro M."/>
            <person name="Sun H."/>
            <person name="Tritt A."/>
            <person name="Yoshinaga Y."/>
            <person name="Zwiers L.-H."/>
            <person name="Turgeon B."/>
            <person name="Goodwin S."/>
            <person name="Spatafora J."/>
            <person name="Crous P."/>
            <person name="Grigoriev I."/>
        </authorList>
    </citation>
    <scope>NUCLEOTIDE SEQUENCE</scope>
    <source>
        <strain evidence="2">CBS 279.74</strain>
    </source>
</reference>
<accession>A0A6G1KE98</accession>
<keyword evidence="1" id="KW-0472">Membrane</keyword>
<dbReference type="AlphaFoldDB" id="A0A6G1KE98"/>
<dbReference type="OrthoDB" id="265761at2759"/>
<evidence type="ECO:0000313" key="3">
    <source>
        <dbReference type="Proteomes" id="UP000799428"/>
    </source>
</evidence>
<dbReference type="Proteomes" id="UP000799428">
    <property type="component" value="Unassembled WGS sequence"/>
</dbReference>
<sequence>MSRTGLAAAAAAVAAFVSQPALRTFVAKWSGYNAPGGVWRILAVVFALANLKNLPFVWHVRPPLLFPPTPLRSCPES</sequence>
<dbReference type="EMBL" id="MU005768">
    <property type="protein sequence ID" value="KAF2710802.1"/>
    <property type="molecule type" value="Genomic_DNA"/>
</dbReference>
<gene>
    <name evidence="2" type="ORF">K504DRAFT_235988</name>
</gene>
<feature type="transmembrane region" description="Helical" evidence="1">
    <location>
        <begin position="39"/>
        <end position="58"/>
    </location>
</feature>
<name>A0A6G1KE98_9PLEO</name>